<gene>
    <name evidence="6" type="ORF">E8P82_01440</name>
</gene>
<dbReference type="SUPFAM" id="SSF54826">
    <property type="entry name" value="Enolase N-terminal domain-like"/>
    <property type="match status" value="1"/>
</dbReference>
<dbReference type="Gene3D" id="3.30.390.10">
    <property type="entry name" value="Enolase-like, N-terminal domain"/>
    <property type="match status" value="1"/>
</dbReference>
<dbReference type="AlphaFoldDB" id="A0A4S5EAP2"/>
<dbReference type="EMBL" id="SSWH01000001">
    <property type="protein sequence ID" value="THJ68788.1"/>
    <property type="molecule type" value="Genomic_DNA"/>
</dbReference>
<accession>A0A4S5EAP2</accession>
<evidence type="ECO:0000256" key="1">
    <source>
        <dbReference type="ARBA" id="ARBA00001946"/>
    </source>
</evidence>
<dbReference type="InterPro" id="IPR046945">
    <property type="entry name" value="RHMD-like"/>
</dbReference>
<feature type="domain" description="Mandelate racemase/muconate lactonizing enzyme C-terminal" evidence="5">
    <location>
        <begin position="139"/>
        <end position="240"/>
    </location>
</feature>
<dbReference type="InterPro" id="IPR013341">
    <property type="entry name" value="Mandelate_racemase_N_dom"/>
</dbReference>
<dbReference type="Pfam" id="PF13378">
    <property type="entry name" value="MR_MLE_C"/>
    <property type="match status" value="1"/>
</dbReference>
<name>A0A4S5EAP2_9MICC</name>
<feature type="compositionally biased region" description="Basic and acidic residues" evidence="4">
    <location>
        <begin position="353"/>
        <end position="363"/>
    </location>
</feature>
<protein>
    <submittedName>
        <fullName evidence="6">Mandelate racemase</fullName>
    </submittedName>
</protein>
<dbReference type="SMART" id="SM00922">
    <property type="entry name" value="MR_MLE"/>
    <property type="match status" value="1"/>
</dbReference>
<proteinExistence type="predicted"/>
<dbReference type="InterPro" id="IPR029017">
    <property type="entry name" value="Enolase-like_N"/>
</dbReference>
<dbReference type="PANTHER" id="PTHR13794">
    <property type="entry name" value="ENOLASE SUPERFAMILY, MANDELATE RACEMASE"/>
    <property type="match status" value="1"/>
</dbReference>
<keyword evidence="2" id="KW-0479">Metal-binding</keyword>
<dbReference type="Gene3D" id="3.20.20.120">
    <property type="entry name" value="Enolase-like C-terminal domain"/>
    <property type="match status" value="1"/>
</dbReference>
<dbReference type="OrthoDB" id="9802699at2"/>
<comment type="cofactor">
    <cofactor evidence="1">
        <name>Mg(2+)</name>
        <dbReference type="ChEBI" id="CHEBI:18420"/>
    </cofactor>
</comment>
<comment type="caution">
    <text evidence="6">The sequence shown here is derived from an EMBL/GenBank/DDBJ whole genome shotgun (WGS) entry which is preliminary data.</text>
</comment>
<evidence type="ECO:0000256" key="3">
    <source>
        <dbReference type="ARBA" id="ARBA00022842"/>
    </source>
</evidence>
<dbReference type="SFLD" id="SFLDS00001">
    <property type="entry name" value="Enolase"/>
    <property type="match status" value="1"/>
</dbReference>
<sequence length="363" mass="39029">MIETVSASAYTIPTEQHEADGTASWDATTIVVVTVTAGGATGTGWTYGAPAIVRVVDDLLSPVVVGADAVAVPAIWAAMVAAVRNNTRAGLCGYAVSALDIALWDLKARLLGCSLSQLWGPVRPSVPIYGSGGFTSFDADTLDEQLRTWVDELHLPRVKIKIGESWGHRIDRDVARVRQTRSRIGPDVELYVDANGAYTPKQAVRLVTEAADADVVWFEEPVSSEDLVGLRQVRDRVSADVAAGEYGYDLTYFATMCAAGAVDCVQIDATRAGGYTEWHRIAAVAAGHQLQVSAHCAPNLHAHVGATTPNLRHLEYFSDHVRIEQLVFDNALTPEGGDLVPSRDLQGHGMTLRQERAAPYRVA</sequence>
<dbReference type="InterPro" id="IPR036849">
    <property type="entry name" value="Enolase-like_C_sf"/>
</dbReference>
<evidence type="ECO:0000313" key="7">
    <source>
        <dbReference type="Proteomes" id="UP000305233"/>
    </source>
</evidence>
<dbReference type="Pfam" id="PF02746">
    <property type="entry name" value="MR_MLE_N"/>
    <property type="match status" value="1"/>
</dbReference>
<organism evidence="6 7">
    <name type="scientific">Arthrobacter echini</name>
    <dbReference type="NCBI Taxonomy" id="1529066"/>
    <lineage>
        <taxon>Bacteria</taxon>
        <taxon>Bacillati</taxon>
        <taxon>Actinomycetota</taxon>
        <taxon>Actinomycetes</taxon>
        <taxon>Micrococcales</taxon>
        <taxon>Micrococcaceae</taxon>
        <taxon>Arthrobacter</taxon>
    </lineage>
</organism>
<evidence type="ECO:0000259" key="5">
    <source>
        <dbReference type="SMART" id="SM00922"/>
    </source>
</evidence>
<dbReference type="GO" id="GO:0016052">
    <property type="term" value="P:carbohydrate catabolic process"/>
    <property type="evidence" value="ECO:0007669"/>
    <property type="project" value="TreeGrafter"/>
</dbReference>
<dbReference type="GO" id="GO:0000287">
    <property type="term" value="F:magnesium ion binding"/>
    <property type="evidence" value="ECO:0007669"/>
    <property type="project" value="TreeGrafter"/>
</dbReference>
<evidence type="ECO:0000313" key="6">
    <source>
        <dbReference type="EMBL" id="THJ68788.1"/>
    </source>
</evidence>
<keyword evidence="3" id="KW-0460">Magnesium</keyword>
<dbReference type="SUPFAM" id="SSF51604">
    <property type="entry name" value="Enolase C-terminal domain-like"/>
    <property type="match status" value="1"/>
</dbReference>
<dbReference type="InterPro" id="IPR013342">
    <property type="entry name" value="Mandelate_racemase_C"/>
</dbReference>
<dbReference type="InterPro" id="IPR029065">
    <property type="entry name" value="Enolase_C-like"/>
</dbReference>
<dbReference type="SFLD" id="SFLDG00179">
    <property type="entry name" value="mandelate_racemase"/>
    <property type="match status" value="1"/>
</dbReference>
<dbReference type="Proteomes" id="UP000305233">
    <property type="component" value="Unassembled WGS sequence"/>
</dbReference>
<dbReference type="PANTHER" id="PTHR13794:SF58">
    <property type="entry name" value="MITOCHONDRIAL ENOLASE SUPERFAMILY MEMBER 1"/>
    <property type="match status" value="1"/>
</dbReference>
<dbReference type="GO" id="GO:0016836">
    <property type="term" value="F:hydro-lyase activity"/>
    <property type="evidence" value="ECO:0007669"/>
    <property type="project" value="TreeGrafter"/>
</dbReference>
<evidence type="ECO:0000256" key="4">
    <source>
        <dbReference type="SAM" id="MobiDB-lite"/>
    </source>
</evidence>
<reference evidence="6 7" key="1">
    <citation type="submission" date="2019-04" db="EMBL/GenBank/DDBJ databases">
        <authorList>
            <person name="Liu Q."/>
            <person name="Xin Y.-H."/>
        </authorList>
    </citation>
    <scope>NUCLEOTIDE SEQUENCE [LARGE SCALE GENOMIC DNA]</scope>
    <source>
        <strain evidence="6 7">AM23</strain>
    </source>
</reference>
<keyword evidence="7" id="KW-1185">Reference proteome</keyword>
<evidence type="ECO:0000256" key="2">
    <source>
        <dbReference type="ARBA" id="ARBA00022723"/>
    </source>
</evidence>
<feature type="region of interest" description="Disordered" evidence="4">
    <location>
        <begin position="342"/>
        <end position="363"/>
    </location>
</feature>